<dbReference type="InterPro" id="IPR006683">
    <property type="entry name" value="Thioestr_dom"/>
</dbReference>
<sequence>MATPGPPHPSPTMPKPAQLSRRTIPDEVLDHFAKTSPWAHKILTDPTHIPVAPPYAHFSPSDPDHCLIFRQTLSTPETIPFFEPVYVPPKPNVSPLDASPVARLVASPYGQVLTIIQLGPGINGYPGHAHGGFLGVLFDELCATAAACERRGLSYTANMNVEFRKRVRTDEVLLGRAWVEREEGRKCWVRSRLEEQNGVVLAECTTVWVDVPTGKL</sequence>
<evidence type="ECO:0000313" key="4">
    <source>
        <dbReference type="Proteomes" id="UP000275078"/>
    </source>
</evidence>
<name>A0A3N4IK64_ASCIM</name>
<dbReference type="Gene3D" id="3.10.129.10">
    <property type="entry name" value="Hotdog Thioesterase"/>
    <property type="match status" value="1"/>
</dbReference>
<dbReference type="STRING" id="1160509.A0A3N4IK64"/>
<evidence type="ECO:0000256" key="1">
    <source>
        <dbReference type="SAM" id="MobiDB-lite"/>
    </source>
</evidence>
<dbReference type="OrthoDB" id="506431at2759"/>
<dbReference type="InterPro" id="IPR029069">
    <property type="entry name" value="HotDog_dom_sf"/>
</dbReference>
<evidence type="ECO:0000259" key="2">
    <source>
        <dbReference type="Pfam" id="PF03061"/>
    </source>
</evidence>
<dbReference type="Pfam" id="PF03061">
    <property type="entry name" value="4HBT"/>
    <property type="match status" value="1"/>
</dbReference>
<dbReference type="Proteomes" id="UP000275078">
    <property type="component" value="Unassembled WGS sequence"/>
</dbReference>
<reference evidence="3 4" key="1">
    <citation type="journal article" date="2018" name="Nat. Ecol. Evol.">
        <title>Pezizomycetes genomes reveal the molecular basis of ectomycorrhizal truffle lifestyle.</title>
        <authorList>
            <person name="Murat C."/>
            <person name="Payen T."/>
            <person name="Noel B."/>
            <person name="Kuo A."/>
            <person name="Morin E."/>
            <person name="Chen J."/>
            <person name="Kohler A."/>
            <person name="Krizsan K."/>
            <person name="Balestrini R."/>
            <person name="Da Silva C."/>
            <person name="Montanini B."/>
            <person name="Hainaut M."/>
            <person name="Levati E."/>
            <person name="Barry K.W."/>
            <person name="Belfiori B."/>
            <person name="Cichocki N."/>
            <person name="Clum A."/>
            <person name="Dockter R.B."/>
            <person name="Fauchery L."/>
            <person name="Guy J."/>
            <person name="Iotti M."/>
            <person name="Le Tacon F."/>
            <person name="Lindquist E.A."/>
            <person name="Lipzen A."/>
            <person name="Malagnac F."/>
            <person name="Mello A."/>
            <person name="Molinier V."/>
            <person name="Miyauchi S."/>
            <person name="Poulain J."/>
            <person name="Riccioni C."/>
            <person name="Rubini A."/>
            <person name="Sitrit Y."/>
            <person name="Splivallo R."/>
            <person name="Traeger S."/>
            <person name="Wang M."/>
            <person name="Zifcakova L."/>
            <person name="Wipf D."/>
            <person name="Zambonelli A."/>
            <person name="Paolocci F."/>
            <person name="Nowrousian M."/>
            <person name="Ottonello S."/>
            <person name="Baldrian P."/>
            <person name="Spatafora J.W."/>
            <person name="Henrissat B."/>
            <person name="Nagy L.G."/>
            <person name="Aury J.M."/>
            <person name="Wincker P."/>
            <person name="Grigoriev I.V."/>
            <person name="Bonfante P."/>
            <person name="Martin F.M."/>
        </authorList>
    </citation>
    <scope>NUCLEOTIDE SEQUENCE [LARGE SCALE GENOMIC DNA]</scope>
    <source>
        <strain evidence="3 4">RN42</strain>
    </source>
</reference>
<proteinExistence type="predicted"/>
<protein>
    <recommendedName>
        <fullName evidence="2">Thioesterase domain-containing protein</fullName>
    </recommendedName>
</protein>
<gene>
    <name evidence="3" type="ORF">BJ508DRAFT_412219</name>
</gene>
<organism evidence="3 4">
    <name type="scientific">Ascobolus immersus RN42</name>
    <dbReference type="NCBI Taxonomy" id="1160509"/>
    <lineage>
        <taxon>Eukaryota</taxon>
        <taxon>Fungi</taxon>
        <taxon>Dikarya</taxon>
        <taxon>Ascomycota</taxon>
        <taxon>Pezizomycotina</taxon>
        <taxon>Pezizomycetes</taxon>
        <taxon>Pezizales</taxon>
        <taxon>Ascobolaceae</taxon>
        <taxon>Ascobolus</taxon>
    </lineage>
</organism>
<dbReference type="EMBL" id="ML119655">
    <property type="protein sequence ID" value="RPA85078.1"/>
    <property type="molecule type" value="Genomic_DNA"/>
</dbReference>
<keyword evidence="4" id="KW-1185">Reference proteome</keyword>
<evidence type="ECO:0000313" key="3">
    <source>
        <dbReference type="EMBL" id="RPA85078.1"/>
    </source>
</evidence>
<dbReference type="InterPro" id="IPR052061">
    <property type="entry name" value="PTE-AB_protein"/>
</dbReference>
<dbReference type="CDD" id="cd03443">
    <property type="entry name" value="PaaI_thioesterase"/>
    <property type="match status" value="1"/>
</dbReference>
<dbReference type="PANTHER" id="PTHR47260:SF3">
    <property type="entry name" value="THIOESTERASE FAMILY PROTEIN (AFU_ORTHOLOGUE AFUA_7G03960)"/>
    <property type="match status" value="1"/>
</dbReference>
<feature type="domain" description="Thioesterase" evidence="2">
    <location>
        <begin position="127"/>
        <end position="199"/>
    </location>
</feature>
<dbReference type="AlphaFoldDB" id="A0A3N4IK64"/>
<feature type="compositionally biased region" description="Pro residues" evidence="1">
    <location>
        <begin position="1"/>
        <end position="14"/>
    </location>
</feature>
<dbReference type="SUPFAM" id="SSF54637">
    <property type="entry name" value="Thioesterase/thiol ester dehydrase-isomerase"/>
    <property type="match status" value="1"/>
</dbReference>
<dbReference type="PANTHER" id="PTHR47260">
    <property type="entry name" value="UPF0644 PROTEIN PB2B4.06"/>
    <property type="match status" value="1"/>
</dbReference>
<feature type="region of interest" description="Disordered" evidence="1">
    <location>
        <begin position="1"/>
        <end position="20"/>
    </location>
</feature>
<accession>A0A3N4IK64</accession>